<evidence type="ECO:0000313" key="2">
    <source>
        <dbReference type="EMBL" id="PIC29149.1"/>
    </source>
</evidence>
<dbReference type="PANTHER" id="PTHR23014:SF1">
    <property type="entry name" value="DUF38 DOMAIN-CONTAINING PROTEIN-RELATED"/>
    <property type="match status" value="1"/>
</dbReference>
<sequence length="195" mass="22708">MGQRPRDIQTNIQNLVNVISNDDDGDEVPIILQHLDADFIKDIRVFDYGSNKNKNFDFAKIVKLDQWKNAQEFRSDNLSIHAPMKHCTHFSYIDAEFENSDAEDLKVLTETAIRSPKFEKFIIHLHKFSHDSRPRLHELFGSPYTDQDGQLVLVLNTCEEEKTLRIDNYHMFSRLNFSLIDRSMVPNGAEVKNLL</sequence>
<reference evidence="3" key="1">
    <citation type="submission" date="2017-10" db="EMBL/GenBank/DDBJ databases">
        <title>Rapid genome shrinkage in a self-fertile nematode reveals novel sperm competition proteins.</title>
        <authorList>
            <person name="Yin D."/>
            <person name="Schwarz E.M."/>
            <person name="Thomas C.G."/>
            <person name="Felde R.L."/>
            <person name="Korf I.F."/>
            <person name="Cutter A.D."/>
            <person name="Schartner C.M."/>
            <person name="Ralston E.J."/>
            <person name="Meyer B.J."/>
            <person name="Haag E.S."/>
        </authorList>
    </citation>
    <scope>NUCLEOTIDE SEQUENCE [LARGE SCALE GENOMIC DNA]</scope>
    <source>
        <strain evidence="3">JU1422</strain>
    </source>
</reference>
<dbReference type="InterPro" id="IPR002900">
    <property type="entry name" value="DUF38/FTH_CAE_spp"/>
</dbReference>
<organism evidence="2 3">
    <name type="scientific">Caenorhabditis nigoni</name>
    <dbReference type="NCBI Taxonomy" id="1611254"/>
    <lineage>
        <taxon>Eukaryota</taxon>
        <taxon>Metazoa</taxon>
        <taxon>Ecdysozoa</taxon>
        <taxon>Nematoda</taxon>
        <taxon>Chromadorea</taxon>
        <taxon>Rhabditida</taxon>
        <taxon>Rhabditina</taxon>
        <taxon>Rhabditomorpha</taxon>
        <taxon>Rhabditoidea</taxon>
        <taxon>Rhabditidae</taxon>
        <taxon>Peloderinae</taxon>
        <taxon>Caenorhabditis</taxon>
    </lineage>
</organism>
<feature type="domain" description="DUF38" evidence="1">
    <location>
        <begin position="26"/>
        <end position="140"/>
    </location>
</feature>
<dbReference type="PANTHER" id="PTHR23014">
    <property type="entry name" value="F-BOX A PROTEIN"/>
    <property type="match status" value="1"/>
</dbReference>
<comment type="caution">
    <text evidence="2">The sequence shown here is derived from an EMBL/GenBank/DDBJ whole genome shotgun (WGS) entry which is preliminary data.</text>
</comment>
<accession>A0A2G5TPA4</accession>
<dbReference type="Proteomes" id="UP000230233">
    <property type="component" value="Chromosome V"/>
</dbReference>
<evidence type="ECO:0000313" key="3">
    <source>
        <dbReference type="Proteomes" id="UP000230233"/>
    </source>
</evidence>
<dbReference type="Pfam" id="PF01827">
    <property type="entry name" value="FTH"/>
    <property type="match status" value="1"/>
</dbReference>
<keyword evidence="3" id="KW-1185">Reference proteome</keyword>
<gene>
    <name evidence="2" type="primary">Cnig_chr_V.g20836</name>
    <name evidence="2" type="ORF">B9Z55_020836</name>
</gene>
<name>A0A2G5TPA4_9PELO</name>
<proteinExistence type="predicted"/>
<protein>
    <recommendedName>
        <fullName evidence="1">DUF38 domain-containing protein</fullName>
    </recommendedName>
</protein>
<dbReference type="EMBL" id="PDUG01000005">
    <property type="protein sequence ID" value="PIC29149.1"/>
    <property type="molecule type" value="Genomic_DNA"/>
</dbReference>
<dbReference type="AlphaFoldDB" id="A0A2G5TPA4"/>
<evidence type="ECO:0000259" key="1">
    <source>
        <dbReference type="Pfam" id="PF01827"/>
    </source>
</evidence>